<sequence length="83" mass="9665">MKDDGIIGKEFKKRAFTLPFHKENAALSFEEKMAIAKLHITGNNKLYSKQMDEKRFSRRKRSKSKITDQVSFVDQPCLLTDKT</sequence>
<evidence type="ECO:0000313" key="1">
    <source>
        <dbReference type="EMBL" id="ASS89233.1"/>
    </source>
</evidence>
<dbReference type="AlphaFoldDB" id="A0A223E1Y6"/>
<proteinExistence type="predicted"/>
<accession>A0A223E1Y6</accession>
<dbReference type="KEGG" id="apak:AP3564_02185"/>
<name>A0A223E1Y6_9BACI</name>
<organism evidence="1 2">
    <name type="scientific">Aeribacillus pallidus</name>
    <dbReference type="NCBI Taxonomy" id="33936"/>
    <lineage>
        <taxon>Bacteria</taxon>
        <taxon>Bacillati</taxon>
        <taxon>Bacillota</taxon>
        <taxon>Bacilli</taxon>
        <taxon>Bacillales</taxon>
        <taxon>Bacillaceae</taxon>
        <taxon>Aeribacillus</taxon>
    </lineage>
</organism>
<dbReference type="Proteomes" id="UP000214606">
    <property type="component" value="Chromosome"/>
</dbReference>
<evidence type="ECO:0000313" key="2">
    <source>
        <dbReference type="Proteomes" id="UP000214606"/>
    </source>
</evidence>
<gene>
    <name evidence="1" type="ORF">AP3564_02185</name>
</gene>
<reference evidence="1 2" key="1">
    <citation type="submission" date="2016-10" db="EMBL/GenBank/DDBJ databases">
        <title>The whole genome sequencing and assembly of Aeribacillus pallidus KCTC3564 strain.</title>
        <authorList>
            <person name="Lee Y.-J."/>
            <person name="Park M.-K."/>
            <person name="Yi H."/>
            <person name="Bahn Y.-S."/>
            <person name="Kim J.F."/>
            <person name="Lee D.-W."/>
        </authorList>
    </citation>
    <scope>NUCLEOTIDE SEQUENCE [LARGE SCALE GENOMIC DNA]</scope>
    <source>
        <strain evidence="1 2">KCTC3564</strain>
    </source>
</reference>
<dbReference type="EMBL" id="CP017703">
    <property type="protein sequence ID" value="ASS89233.1"/>
    <property type="molecule type" value="Genomic_DNA"/>
</dbReference>
<protein>
    <submittedName>
        <fullName evidence="1">Uncharacterized protein</fullName>
    </submittedName>
</protein>